<dbReference type="PANTHER" id="PTHR10332:SF88">
    <property type="entry name" value="EQUILIBRATIVE NUCLEOSIDE TRANSPORTER 1, ISOFORM A"/>
    <property type="match status" value="1"/>
</dbReference>
<feature type="transmembrane region" description="Helical" evidence="8">
    <location>
        <begin position="389"/>
        <end position="409"/>
    </location>
</feature>
<feature type="transmembrane region" description="Helical" evidence="8">
    <location>
        <begin position="776"/>
        <end position="798"/>
    </location>
</feature>
<feature type="transmembrane region" description="Helical" evidence="8">
    <location>
        <begin position="459"/>
        <end position="481"/>
    </location>
</feature>
<name>A0A4S8WDA3_AURPU</name>
<evidence type="ECO:0000256" key="7">
    <source>
        <dbReference type="SAM" id="MobiDB-lite"/>
    </source>
</evidence>
<accession>A0A4S8WDA3</accession>
<feature type="transmembrane region" description="Helical" evidence="8">
    <location>
        <begin position="569"/>
        <end position="594"/>
    </location>
</feature>
<keyword evidence="3" id="KW-0813">Transport</keyword>
<feature type="region of interest" description="Disordered" evidence="7">
    <location>
        <begin position="197"/>
        <end position="245"/>
    </location>
</feature>
<dbReference type="EMBL" id="QZAJ01000007">
    <property type="protein sequence ID" value="THW23599.1"/>
    <property type="molecule type" value="Genomic_DNA"/>
</dbReference>
<evidence type="ECO:0000256" key="8">
    <source>
        <dbReference type="SAM" id="Phobius"/>
    </source>
</evidence>
<comment type="subcellular location">
    <subcellularLocation>
        <location evidence="1">Membrane</location>
        <topology evidence="1">Multi-pass membrane protein</topology>
    </subcellularLocation>
</comment>
<evidence type="ECO:0000256" key="5">
    <source>
        <dbReference type="ARBA" id="ARBA00022989"/>
    </source>
</evidence>
<evidence type="ECO:0000256" key="2">
    <source>
        <dbReference type="ARBA" id="ARBA00007965"/>
    </source>
</evidence>
<dbReference type="CDD" id="cd06174">
    <property type="entry name" value="MFS"/>
    <property type="match status" value="1"/>
</dbReference>
<dbReference type="PANTHER" id="PTHR10332">
    <property type="entry name" value="EQUILIBRATIVE NUCLEOSIDE TRANSPORTER"/>
    <property type="match status" value="1"/>
</dbReference>
<keyword evidence="5 8" id="KW-1133">Transmembrane helix</keyword>
<keyword evidence="6 8" id="KW-0472">Membrane</keyword>
<dbReference type="InterPro" id="IPR036259">
    <property type="entry name" value="MFS_trans_sf"/>
</dbReference>
<evidence type="ECO:0000256" key="3">
    <source>
        <dbReference type="ARBA" id="ARBA00022448"/>
    </source>
</evidence>
<comment type="caution">
    <text evidence="9">The sequence shown here is derived from an EMBL/GenBank/DDBJ whole genome shotgun (WGS) entry which is preliminary data.</text>
</comment>
<proteinExistence type="inferred from homology"/>
<feature type="transmembrane region" description="Helical" evidence="8">
    <location>
        <begin position="738"/>
        <end position="755"/>
    </location>
</feature>
<organism evidence="9 10">
    <name type="scientific">Aureobasidium pullulans</name>
    <name type="common">Black yeast</name>
    <name type="synonym">Pullularia pullulans</name>
    <dbReference type="NCBI Taxonomy" id="5580"/>
    <lineage>
        <taxon>Eukaryota</taxon>
        <taxon>Fungi</taxon>
        <taxon>Dikarya</taxon>
        <taxon>Ascomycota</taxon>
        <taxon>Pezizomycotina</taxon>
        <taxon>Dothideomycetes</taxon>
        <taxon>Dothideomycetidae</taxon>
        <taxon>Dothideales</taxon>
        <taxon>Saccotheciaceae</taxon>
        <taxon>Aureobasidium</taxon>
    </lineage>
</organism>
<dbReference type="PRINTS" id="PR01130">
    <property type="entry name" value="DERENTRNSPRT"/>
</dbReference>
<feature type="transmembrane region" description="Helical" evidence="8">
    <location>
        <begin position="635"/>
        <end position="654"/>
    </location>
</feature>
<feature type="transmembrane region" description="Helical" evidence="8">
    <location>
        <begin position="705"/>
        <end position="723"/>
    </location>
</feature>
<evidence type="ECO:0000313" key="10">
    <source>
        <dbReference type="Proteomes" id="UP000308014"/>
    </source>
</evidence>
<evidence type="ECO:0000313" key="9">
    <source>
        <dbReference type="EMBL" id="THW23599.1"/>
    </source>
</evidence>
<dbReference type="InterPro" id="IPR002259">
    <property type="entry name" value="Eqnu_transpt"/>
</dbReference>
<reference evidence="9 10" key="1">
    <citation type="submission" date="2018-10" db="EMBL/GenBank/DDBJ databases">
        <title>Fifty Aureobasidium pullulans genomes reveal a recombining polyextremotolerant generalist.</title>
        <authorList>
            <person name="Gostincar C."/>
            <person name="Turk M."/>
            <person name="Zajc J."/>
            <person name="Gunde-Cimerman N."/>
        </authorList>
    </citation>
    <scope>NUCLEOTIDE SEQUENCE [LARGE SCALE GENOMIC DNA]</scope>
    <source>
        <strain evidence="9 10">EXF-11318</strain>
    </source>
</reference>
<comment type="similarity">
    <text evidence="2">Belongs to the SLC29A/ENT transporter (TC 2.A.57) family.</text>
</comment>
<dbReference type="GO" id="GO:0000329">
    <property type="term" value="C:fungal-type vacuole membrane"/>
    <property type="evidence" value="ECO:0007669"/>
    <property type="project" value="TreeGrafter"/>
</dbReference>
<dbReference type="GO" id="GO:0034257">
    <property type="term" value="F:nicotinamide riboside transmembrane transporter activity"/>
    <property type="evidence" value="ECO:0007669"/>
    <property type="project" value="TreeGrafter"/>
</dbReference>
<feature type="transmembrane region" description="Helical" evidence="8">
    <location>
        <begin position="526"/>
        <end position="549"/>
    </location>
</feature>
<evidence type="ECO:0000256" key="6">
    <source>
        <dbReference type="ARBA" id="ARBA00023136"/>
    </source>
</evidence>
<dbReference type="Proteomes" id="UP000308014">
    <property type="component" value="Unassembled WGS sequence"/>
</dbReference>
<dbReference type="GO" id="GO:0015205">
    <property type="term" value="F:nucleobase transmembrane transporter activity"/>
    <property type="evidence" value="ECO:0007669"/>
    <property type="project" value="TreeGrafter"/>
</dbReference>
<dbReference type="GO" id="GO:0005886">
    <property type="term" value="C:plasma membrane"/>
    <property type="evidence" value="ECO:0007669"/>
    <property type="project" value="TreeGrafter"/>
</dbReference>
<sequence length="800" mass="87407">MGVSNKVTDDNEGNVMDIALGSLRARKIPLLKVEGLSWILDQNLRPAIVVGYGTNDPEKMSSIHHIIKFHFRKRPIFNVVSAMEDYAVKHTRVATPDVVIFDEKIPAADITSARHYLQGQYIDFVLDVATAFRSRGLEVPLIDGFEEDVGDKGKGKGKGKTKIAAKPKVKVAKTKVGKKAKVHKRVSFLIEDDEDDGPIRRLTPIRSQPVFQGKSQAGGPSADESGQSSSERADSVMGEFSSRVSSPITSKSTFKTLAGLTQVIDPDTPMHSVEGYGLQTPTSSIDGKSGDIDMLSEDPWSLNGCGSTMAPPKHPGTYTAHEVLTETDPIYTYTSEVEPYNTNTDSNMERVRQLWQQEQDYEPIEGGSVEEEQQRQELRESSSFSWAEYSIFLLLGVAMLWAWNMLLAAGPYFQSRFASSDRLLDNFQASELAVSSITNLGSMLVLTNMQARASYPRRIVMSLLINLVAFALLALSTWFALGVSANAYFAFLIFIVFVTSLAAGLCQNGVFAFVSGFGQPRYTQAIMTGQGVAGVLPCIAQILSVLSVAKSPSDEKSPHGSDTSPAVPGTAAFAYFLTATVICASTLLAFFFLVRQHNTKKAVTAHEDLASSVDSIEQRSRKSVPLAVLFRKLRWLAAAVFLTFTVTMMFPIYTQRILSVRQSDTSSRLFQAPSFIPLAFLFWNAGDLLGRLLPAVPSLSLIHRPKLIFVLSIARVGFIPLYHLCNIRGQGAVVNSDLFYLVVVQLLFGLTNGYLGSMCMMGAAEWVDPEEREASGGFMGLCLVAGLAFGSLISFFAAKA</sequence>
<gene>
    <name evidence="9" type="ORF">D6D24_00517</name>
</gene>
<evidence type="ECO:0000256" key="1">
    <source>
        <dbReference type="ARBA" id="ARBA00004141"/>
    </source>
</evidence>
<protein>
    <recommendedName>
        <fullName evidence="11">Nucleoside transporter</fullName>
    </recommendedName>
</protein>
<feature type="transmembrane region" description="Helical" evidence="8">
    <location>
        <begin position="487"/>
        <end position="514"/>
    </location>
</feature>
<evidence type="ECO:0000256" key="4">
    <source>
        <dbReference type="ARBA" id="ARBA00022692"/>
    </source>
</evidence>
<dbReference type="AlphaFoldDB" id="A0A4S8WDA3"/>
<keyword evidence="4 8" id="KW-0812">Transmembrane</keyword>
<feature type="compositionally biased region" description="Polar residues" evidence="7">
    <location>
        <begin position="205"/>
        <end position="215"/>
    </location>
</feature>
<dbReference type="Pfam" id="PF01733">
    <property type="entry name" value="Nucleoside_tran"/>
    <property type="match status" value="1"/>
</dbReference>
<dbReference type="SUPFAM" id="SSF103473">
    <property type="entry name" value="MFS general substrate transporter"/>
    <property type="match status" value="1"/>
</dbReference>
<evidence type="ECO:0008006" key="11">
    <source>
        <dbReference type="Google" id="ProtNLM"/>
    </source>
</evidence>